<sequence>MKLLSKSEPKDNDKWNTNWQKFQQANNSDTAPSVPWNFSDWKTTRVKTTAPEEFKTECEKHGAQTAINEQNSSYIATSTYCSKGIDE</sequence>
<gene>
    <name evidence="1" type="ORF">A6V39_00910</name>
</gene>
<dbReference type="EMBL" id="LWUJ01000010">
    <property type="protein sequence ID" value="OAL10612.1"/>
    <property type="molecule type" value="Genomic_DNA"/>
</dbReference>
<keyword evidence="2" id="KW-1185">Reference proteome</keyword>
<comment type="caution">
    <text evidence="1">The sequence shown here is derived from an EMBL/GenBank/DDBJ whole genome shotgun (WGS) entry which is preliminary data.</text>
</comment>
<dbReference type="Proteomes" id="UP000077623">
    <property type="component" value="Unassembled WGS sequence"/>
</dbReference>
<name>A0A1A9QDE3_9MOLU</name>
<evidence type="ECO:0000313" key="2">
    <source>
        <dbReference type="Proteomes" id="UP000077623"/>
    </source>
</evidence>
<dbReference type="STRING" id="432608.A6V39_00910"/>
<dbReference type="RefSeq" id="WP_187149847.1">
    <property type="nucleotide sequence ID" value="NZ_LWUJ01000010.1"/>
</dbReference>
<accession>A0A1A9QDE3</accession>
<proteinExistence type="predicted"/>
<reference evidence="2" key="1">
    <citation type="submission" date="2016-04" db="EMBL/GenBank/DDBJ databases">
        <authorList>
            <person name="Quiroz-Castaneda R.E."/>
            <person name="Martinez-Ocampo F."/>
        </authorList>
    </citation>
    <scope>NUCLEOTIDE SEQUENCE [LARGE SCALE GENOMIC DNA]</scope>
    <source>
        <strain evidence="2">INIFAP01</strain>
    </source>
</reference>
<organism evidence="1 2">
    <name type="scientific">Candidatus Mycoplasma haematobovis</name>
    <dbReference type="NCBI Taxonomy" id="432608"/>
    <lineage>
        <taxon>Bacteria</taxon>
        <taxon>Bacillati</taxon>
        <taxon>Mycoplasmatota</taxon>
        <taxon>Mollicutes</taxon>
        <taxon>Mycoplasmataceae</taxon>
        <taxon>Mycoplasma</taxon>
    </lineage>
</organism>
<protein>
    <submittedName>
        <fullName evidence="1">Uncharacterized protein</fullName>
    </submittedName>
</protein>
<evidence type="ECO:0000313" key="1">
    <source>
        <dbReference type="EMBL" id="OAL10612.1"/>
    </source>
</evidence>
<dbReference type="AlphaFoldDB" id="A0A1A9QDE3"/>